<reference evidence="1 2" key="1">
    <citation type="journal article" date="2018" name="Front. Plant Sci.">
        <title>Red Clover (Trifolium pratense) and Zigzag Clover (T. medium) - A Picture of Genomic Similarities and Differences.</title>
        <authorList>
            <person name="Dluhosova J."/>
            <person name="Istvanek J."/>
            <person name="Nedelnik J."/>
            <person name="Repkova J."/>
        </authorList>
    </citation>
    <scope>NUCLEOTIDE SEQUENCE [LARGE SCALE GENOMIC DNA]</scope>
    <source>
        <strain evidence="2">cv. 10/8</strain>
        <tissue evidence="1">Leaf</tissue>
    </source>
</reference>
<organism evidence="1 2">
    <name type="scientific">Trifolium medium</name>
    <dbReference type="NCBI Taxonomy" id="97028"/>
    <lineage>
        <taxon>Eukaryota</taxon>
        <taxon>Viridiplantae</taxon>
        <taxon>Streptophyta</taxon>
        <taxon>Embryophyta</taxon>
        <taxon>Tracheophyta</taxon>
        <taxon>Spermatophyta</taxon>
        <taxon>Magnoliopsida</taxon>
        <taxon>eudicotyledons</taxon>
        <taxon>Gunneridae</taxon>
        <taxon>Pentapetalae</taxon>
        <taxon>rosids</taxon>
        <taxon>fabids</taxon>
        <taxon>Fabales</taxon>
        <taxon>Fabaceae</taxon>
        <taxon>Papilionoideae</taxon>
        <taxon>50 kb inversion clade</taxon>
        <taxon>NPAAA clade</taxon>
        <taxon>Hologalegina</taxon>
        <taxon>IRL clade</taxon>
        <taxon>Trifolieae</taxon>
        <taxon>Trifolium</taxon>
    </lineage>
</organism>
<keyword evidence="2" id="KW-1185">Reference proteome</keyword>
<dbReference type="AlphaFoldDB" id="A0A392UZV4"/>
<evidence type="ECO:0000313" key="1">
    <source>
        <dbReference type="EMBL" id="MCI81584.1"/>
    </source>
</evidence>
<feature type="non-terminal residue" evidence="1">
    <location>
        <position position="1"/>
    </location>
</feature>
<protein>
    <submittedName>
        <fullName evidence="1">Uncharacterized protein</fullName>
    </submittedName>
</protein>
<dbReference type="EMBL" id="LXQA011022503">
    <property type="protein sequence ID" value="MCI81584.1"/>
    <property type="molecule type" value="Genomic_DNA"/>
</dbReference>
<accession>A0A392UZV4</accession>
<sequence length="72" mass="7977">TSSSPPSSNLARLEKYFVMLFKVFSPALVGPAGWLITPTRVGGVQPEWRGVQPEWRGRRVEESSQALVLGHQ</sequence>
<dbReference type="Proteomes" id="UP000265520">
    <property type="component" value="Unassembled WGS sequence"/>
</dbReference>
<name>A0A392UZV4_9FABA</name>
<evidence type="ECO:0000313" key="2">
    <source>
        <dbReference type="Proteomes" id="UP000265520"/>
    </source>
</evidence>
<proteinExistence type="predicted"/>
<comment type="caution">
    <text evidence="1">The sequence shown here is derived from an EMBL/GenBank/DDBJ whole genome shotgun (WGS) entry which is preliminary data.</text>
</comment>